<dbReference type="InterPro" id="IPR000863">
    <property type="entry name" value="Sulfotransferase_dom"/>
</dbReference>
<comment type="similarity">
    <text evidence="1">Belongs to the sulfotransferase 1 family.</text>
</comment>
<dbReference type="Pfam" id="PF00685">
    <property type="entry name" value="Sulfotransfer_1"/>
    <property type="match status" value="2"/>
</dbReference>
<name>A0A1E1XI18_9ACAR</name>
<evidence type="ECO:0000256" key="1">
    <source>
        <dbReference type="ARBA" id="ARBA00005771"/>
    </source>
</evidence>
<feature type="domain" description="Sulfotransferase" evidence="3">
    <location>
        <begin position="34"/>
        <end position="227"/>
    </location>
</feature>
<evidence type="ECO:0000313" key="4">
    <source>
        <dbReference type="EMBL" id="JAT98980.1"/>
    </source>
</evidence>
<dbReference type="EMBL" id="GFAC01000208">
    <property type="protein sequence ID" value="JAT98980.1"/>
    <property type="molecule type" value="mRNA"/>
</dbReference>
<evidence type="ECO:0000256" key="2">
    <source>
        <dbReference type="ARBA" id="ARBA00022679"/>
    </source>
</evidence>
<accession>A0A1E1XI18</accession>
<proteinExistence type="evidence at transcript level"/>
<feature type="domain" description="Sulfotransferase" evidence="3">
    <location>
        <begin position="235"/>
        <end position="301"/>
    </location>
</feature>
<keyword evidence="2 4" id="KW-0808">Transferase</keyword>
<reference evidence="4" key="1">
    <citation type="journal article" date="2017" name="Front. Cell. Infect. Microbiol.">
        <title>The Distinct Transcriptional Response of the Midgut of Amblyomma sculptum and Amblyomma aureolatum Ticks to Rickettsia rickettsii Correlates to Their Differences in Susceptibility to Infection.</title>
        <authorList>
            <person name="Martins L.A."/>
            <person name="Galletti M.F.B.M."/>
            <person name="Ribeiro J.M."/>
            <person name="Fujita A."/>
            <person name="Costa F.B."/>
            <person name="Labruna M.B."/>
            <person name="Daffre S."/>
            <person name="Fogaca A.C."/>
        </authorList>
    </citation>
    <scope>NUCLEOTIDE SEQUENCE</scope>
</reference>
<protein>
    <submittedName>
        <fullName evidence="4">Putative sulfotransferase</fullName>
    </submittedName>
</protein>
<organism evidence="4">
    <name type="scientific">Amblyomma aureolatum</name>
    <dbReference type="NCBI Taxonomy" id="187763"/>
    <lineage>
        <taxon>Eukaryota</taxon>
        <taxon>Metazoa</taxon>
        <taxon>Ecdysozoa</taxon>
        <taxon>Arthropoda</taxon>
        <taxon>Chelicerata</taxon>
        <taxon>Arachnida</taxon>
        <taxon>Acari</taxon>
        <taxon>Parasitiformes</taxon>
        <taxon>Ixodida</taxon>
        <taxon>Ixodoidea</taxon>
        <taxon>Ixodidae</taxon>
        <taxon>Amblyomminae</taxon>
        <taxon>Amblyomma</taxon>
    </lineage>
</organism>
<sequence length="313" mass="36247">MDEESYRDVDGVWMHKIFREEQLRSAMNYKPREGDIVTVTYPKCGTNWMQVIIWNIITRAKPTSDIAEFSLMCPFIEITGAAAAEHPARVGPVMTHLPMSVFRPVEHARYIYVARNPYDCAVSYYHFIKGLTPKTVTDVSFARFLSLFLTGKVIYGDYFDHLLPWYERRQDANVLFITYEELKTDTRTQVLRIADFLGENHKTSLREDPGLLERVVDACSLESMKVFFKIKPEERMKKTAALALEKSMPFEAPKHMPKEKVEMHEGSGFVRKGIVGDWKNYFTSDQITEMKAWIAKKTKGSDVMTLWKDCDLP</sequence>
<dbReference type="Gene3D" id="3.40.50.300">
    <property type="entry name" value="P-loop containing nucleotide triphosphate hydrolases"/>
    <property type="match status" value="1"/>
</dbReference>
<dbReference type="PANTHER" id="PTHR11783">
    <property type="entry name" value="SULFOTRANSFERASE SULT"/>
    <property type="match status" value="1"/>
</dbReference>
<evidence type="ECO:0000259" key="3">
    <source>
        <dbReference type="Pfam" id="PF00685"/>
    </source>
</evidence>
<dbReference type="AlphaFoldDB" id="A0A1E1XI18"/>
<dbReference type="GO" id="GO:0008146">
    <property type="term" value="F:sulfotransferase activity"/>
    <property type="evidence" value="ECO:0007669"/>
    <property type="project" value="InterPro"/>
</dbReference>
<dbReference type="SUPFAM" id="SSF52540">
    <property type="entry name" value="P-loop containing nucleoside triphosphate hydrolases"/>
    <property type="match status" value="1"/>
</dbReference>
<dbReference type="InterPro" id="IPR027417">
    <property type="entry name" value="P-loop_NTPase"/>
</dbReference>